<dbReference type="STRING" id="151549.A0A4C1U5N9"/>
<feature type="transmembrane region" description="Helical" evidence="11">
    <location>
        <begin position="20"/>
        <end position="43"/>
    </location>
</feature>
<protein>
    <submittedName>
        <fullName evidence="14">Glutamate-gated chloride channel</fullName>
    </submittedName>
</protein>
<dbReference type="GO" id="GO:0005886">
    <property type="term" value="C:plasma membrane"/>
    <property type="evidence" value="ECO:0007669"/>
    <property type="project" value="UniProtKB-SubCell"/>
</dbReference>
<feature type="transmembrane region" description="Helical" evidence="11">
    <location>
        <begin position="333"/>
        <end position="356"/>
    </location>
</feature>
<dbReference type="InterPro" id="IPR036719">
    <property type="entry name" value="Neuro-gated_channel_TM_sf"/>
</dbReference>
<dbReference type="PANTHER" id="PTHR18945">
    <property type="entry name" value="NEUROTRANSMITTER GATED ION CHANNEL"/>
    <property type="match status" value="1"/>
</dbReference>
<dbReference type="CDD" id="cd19049">
    <property type="entry name" value="LGIC_TM_anion"/>
    <property type="match status" value="1"/>
</dbReference>
<evidence type="ECO:0000256" key="2">
    <source>
        <dbReference type="ARBA" id="ARBA00004236"/>
    </source>
</evidence>
<name>A0A4C1U5N9_EUMVA</name>
<evidence type="ECO:0000256" key="7">
    <source>
        <dbReference type="ARBA" id="ARBA00022989"/>
    </source>
</evidence>
<dbReference type="SUPFAM" id="SSF63712">
    <property type="entry name" value="Nicotinic receptor ligand binding domain-like"/>
    <property type="match status" value="2"/>
</dbReference>
<feature type="transmembrane region" description="Helical" evidence="11">
    <location>
        <begin position="516"/>
        <end position="537"/>
    </location>
</feature>
<keyword evidence="10" id="KW-0407">Ion channel</keyword>
<evidence type="ECO:0000256" key="3">
    <source>
        <dbReference type="ARBA" id="ARBA00022448"/>
    </source>
</evidence>
<proteinExistence type="predicted"/>
<evidence type="ECO:0000259" key="13">
    <source>
        <dbReference type="Pfam" id="PF02932"/>
    </source>
</evidence>
<evidence type="ECO:0000313" key="15">
    <source>
        <dbReference type="Proteomes" id="UP000299102"/>
    </source>
</evidence>
<keyword evidence="4" id="KW-1003">Cell membrane</keyword>
<feature type="domain" description="Neurotransmitter-gated ion-channel ligand-binding" evidence="12">
    <location>
        <begin position="228"/>
        <end position="305"/>
    </location>
</feature>
<evidence type="ECO:0000256" key="5">
    <source>
        <dbReference type="ARBA" id="ARBA00022692"/>
    </source>
</evidence>
<keyword evidence="8" id="KW-0406">Ion transport</keyword>
<keyword evidence="9 11" id="KW-0472">Membrane</keyword>
<dbReference type="GO" id="GO:0004888">
    <property type="term" value="F:transmembrane signaling receptor activity"/>
    <property type="evidence" value="ECO:0007669"/>
    <property type="project" value="InterPro"/>
</dbReference>
<evidence type="ECO:0000256" key="4">
    <source>
        <dbReference type="ARBA" id="ARBA00022475"/>
    </source>
</evidence>
<keyword evidence="3" id="KW-0813">Transport</keyword>
<evidence type="ECO:0000256" key="1">
    <source>
        <dbReference type="ARBA" id="ARBA00004141"/>
    </source>
</evidence>
<evidence type="ECO:0000256" key="8">
    <source>
        <dbReference type="ARBA" id="ARBA00023065"/>
    </source>
</evidence>
<reference evidence="14 15" key="1">
    <citation type="journal article" date="2019" name="Commun. Biol.">
        <title>The bagworm genome reveals a unique fibroin gene that provides high tensile strength.</title>
        <authorList>
            <person name="Kono N."/>
            <person name="Nakamura H."/>
            <person name="Ohtoshi R."/>
            <person name="Tomita M."/>
            <person name="Numata K."/>
            <person name="Arakawa K."/>
        </authorList>
    </citation>
    <scope>NUCLEOTIDE SEQUENCE [LARGE SCALE GENOMIC DNA]</scope>
</reference>
<dbReference type="InterPro" id="IPR006028">
    <property type="entry name" value="GABAA/Glycine_rcpt"/>
</dbReference>
<dbReference type="InterPro" id="IPR006201">
    <property type="entry name" value="Neur_channel"/>
</dbReference>
<comment type="caution">
    <text evidence="14">The sequence shown here is derived from an EMBL/GenBank/DDBJ whole genome shotgun (WGS) entry which is preliminary data.</text>
</comment>
<sequence length="541" mass="60897">MNTQRCDNGSRCPHMGWSCAVARALALLSLLGGAGAVTSDIFAEGKSDKEILDNLLKISRYDKRLLPPVEDPDFCCGLTSPNTTVALNKSGLSALQPRTHNRGTLTVNVSVLLLSLASPDESSLKYEVEFLLQQQWFDPRLRYSNQSHYDYLNAIHHHEDIWLPDTYFIMHGDFKEQGTDILKQLVRSMKSREIRFIGVSQRFCDSAHMTKMSEGPWEVDPIIPMHFALRIYRNGTINYLMRRHLILSCQGRLNIFPFDDPLCSFALESISYEQSAITYVWKNDEDTLRKSPSLTTLNAYLIQNQTIPCPIKASWRGNYSCLKVDLIFTRDRAFYFTTVFIPGIILVTSSFITFWLEWNAVPARSMIGVTTMLNFFTTSNGFRSTLPVVSNLTAMNVWDGVCMCFIYASLLEFVCVNYVGRKRPLHNVVYRPGENPVTQRLPAVLSRIGIILASPLGDKKRDSTGGADLVSCAACTAAPASCTHTTNNGGVSDPCFVQVRKKEPPHPIRVAKTIDVIARITFPTAYAVFLIFFFIHYKAFS</sequence>
<evidence type="ECO:0000256" key="6">
    <source>
        <dbReference type="ARBA" id="ARBA00022729"/>
    </source>
</evidence>
<evidence type="ECO:0000256" key="9">
    <source>
        <dbReference type="ARBA" id="ARBA00023136"/>
    </source>
</evidence>
<evidence type="ECO:0000256" key="11">
    <source>
        <dbReference type="SAM" id="Phobius"/>
    </source>
</evidence>
<dbReference type="GO" id="GO:0005230">
    <property type="term" value="F:extracellular ligand-gated monoatomic ion channel activity"/>
    <property type="evidence" value="ECO:0007669"/>
    <property type="project" value="InterPro"/>
</dbReference>
<dbReference type="AlphaFoldDB" id="A0A4C1U5N9"/>
<dbReference type="FunFam" id="1.20.58.390:FF:000021">
    <property type="entry name" value="glutamate-gated chloride channel isoform X12"/>
    <property type="match status" value="1"/>
</dbReference>
<dbReference type="InterPro" id="IPR006029">
    <property type="entry name" value="Neurotrans-gated_channel_TM"/>
</dbReference>
<dbReference type="InterPro" id="IPR036734">
    <property type="entry name" value="Neur_chan_lig-bd_sf"/>
</dbReference>
<organism evidence="14 15">
    <name type="scientific">Eumeta variegata</name>
    <name type="common">Bagworm moth</name>
    <name type="synonym">Eumeta japonica</name>
    <dbReference type="NCBI Taxonomy" id="151549"/>
    <lineage>
        <taxon>Eukaryota</taxon>
        <taxon>Metazoa</taxon>
        <taxon>Ecdysozoa</taxon>
        <taxon>Arthropoda</taxon>
        <taxon>Hexapoda</taxon>
        <taxon>Insecta</taxon>
        <taxon>Pterygota</taxon>
        <taxon>Neoptera</taxon>
        <taxon>Endopterygota</taxon>
        <taxon>Lepidoptera</taxon>
        <taxon>Glossata</taxon>
        <taxon>Ditrysia</taxon>
        <taxon>Tineoidea</taxon>
        <taxon>Psychidae</taxon>
        <taxon>Oiketicinae</taxon>
        <taxon>Eumeta</taxon>
    </lineage>
</organism>
<gene>
    <name evidence="14" type="primary">GluClalpha</name>
    <name evidence="14" type="ORF">EVAR_11689_1</name>
</gene>
<dbReference type="Gene3D" id="1.20.58.390">
    <property type="entry name" value="Neurotransmitter-gated ion-channel transmembrane domain"/>
    <property type="match status" value="1"/>
</dbReference>
<evidence type="ECO:0000313" key="14">
    <source>
        <dbReference type="EMBL" id="GBP21294.1"/>
    </source>
</evidence>
<dbReference type="Gene3D" id="2.70.170.10">
    <property type="entry name" value="Neurotransmitter-gated ion-channel ligand-binding domain"/>
    <property type="match status" value="1"/>
</dbReference>
<dbReference type="InterPro" id="IPR038050">
    <property type="entry name" value="Neuro_actylchol_rec"/>
</dbReference>
<dbReference type="EMBL" id="BGZK01000127">
    <property type="protein sequence ID" value="GBP21294.1"/>
    <property type="molecule type" value="Genomic_DNA"/>
</dbReference>
<keyword evidence="15" id="KW-1185">Reference proteome</keyword>
<keyword evidence="5 11" id="KW-0812">Transmembrane</keyword>
<dbReference type="SUPFAM" id="SSF90112">
    <property type="entry name" value="Neurotransmitter-gated ion-channel transmembrane pore"/>
    <property type="match status" value="1"/>
</dbReference>
<keyword evidence="6" id="KW-0732">Signal</keyword>
<comment type="subcellular location">
    <subcellularLocation>
        <location evidence="2">Cell membrane</location>
    </subcellularLocation>
    <subcellularLocation>
        <location evidence="1">Membrane</location>
        <topology evidence="1">Multi-pass membrane protein</topology>
    </subcellularLocation>
</comment>
<evidence type="ECO:0000259" key="12">
    <source>
        <dbReference type="Pfam" id="PF02931"/>
    </source>
</evidence>
<dbReference type="InterPro" id="IPR006202">
    <property type="entry name" value="Neur_chan_lig-bd"/>
</dbReference>
<evidence type="ECO:0000256" key="10">
    <source>
        <dbReference type="ARBA" id="ARBA00023303"/>
    </source>
</evidence>
<dbReference type="OrthoDB" id="8173437at2759"/>
<dbReference type="Pfam" id="PF02932">
    <property type="entry name" value="Neur_chan_memb"/>
    <property type="match status" value="1"/>
</dbReference>
<feature type="domain" description="Neurotransmitter-gated ion-channel transmembrane" evidence="13">
    <location>
        <begin position="340"/>
        <end position="445"/>
    </location>
</feature>
<feature type="domain" description="Neurotransmitter-gated ion-channel ligand-binding" evidence="12">
    <location>
        <begin position="95"/>
        <end position="177"/>
    </location>
</feature>
<keyword evidence="7 11" id="KW-1133">Transmembrane helix</keyword>
<dbReference type="GO" id="GO:0005254">
    <property type="term" value="F:chloride channel activity"/>
    <property type="evidence" value="ECO:0007669"/>
    <property type="project" value="UniProtKB-ARBA"/>
</dbReference>
<dbReference type="PRINTS" id="PR00253">
    <property type="entry name" value="GABAARECEPTR"/>
</dbReference>
<feature type="transmembrane region" description="Helical" evidence="11">
    <location>
        <begin position="397"/>
        <end position="419"/>
    </location>
</feature>
<accession>A0A4C1U5N9</accession>
<dbReference type="Pfam" id="PF02931">
    <property type="entry name" value="Neur_chan_LBD"/>
    <property type="match status" value="2"/>
</dbReference>
<dbReference type="Proteomes" id="UP000299102">
    <property type="component" value="Unassembled WGS sequence"/>
</dbReference>
<dbReference type="CDD" id="cd18987">
    <property type="entry name" value="LGIC_ECD_anion"/>
    <property type="match status" value="1"/>
</dbReference>
<dbReference type="GO" id="GO:0099095">
    <property type="term" value="F:ligand-gated monoatomic anion channel activity"/>
    <property type="evidence" value="ECO:0007669"/>
    <property type="project" value="UniProtKB-ARBA"/>
</dbReference>